<dbReference type="AlphaFoldDB" id="A0A1R1AVA4"/>
<keyword evidence="1" id="KW-0472">Membrane</keyword>
<accession>A0A1R1AVA4</accession>
<feature type="transmembrane region" description="Helical" evidence="1">
    <location>
        <begin position="129"/>
        <end position="147"/>
    </location>
</feature>
<dbReference type="RefSeq" id="WP_076325369.1">
    <property type="nucleotide sequence ID" value="NZ_MRTF01000010.1"/>
</dbReference>
<comment type="caution">
    <text evidence="2">The sequence shown here is derived from an EMBL/GenBank/DDBJ whole genome shotgun (WGS) entry which is preliminary data.</text>
</comment>
<gene>
    <name evidence="2" type="ORF">BK123_26610</name>
</gene>
<proteinExistence type="predicted"/>
<dbReference type="EMBL" id="MRTF01000010">
    <property type="protein sequence ID" value="OME89342.1"/>
    <property type="molecule type" value="Genomic_DNA"/>
</dbReference>
<feature type="transmembrane region" description="Helical" evidence="1">
    <location>
        <begin position="153"/>
        <end position="174"/>
    </location>
</feature>
<organism evidence="2 3">
    <name type="scientific">Paenibacillus lautus</name>
    <name type="common">Bacillus lautus</name>
    <dbReference type="NCBI Taxonomy" id="1401"/>
    <lineage>
        <taxon>Bacteria</taxon>
        <taxon>Bacillati</taxon>
        <taxon>Bacillota</taxon>
        <taxon>Bacilli</taxon>
        <taxon>Bacillales</taxon>
        <taxon>Paenibacillaceae</taxon>
        <taxon>Paenibacillus</taxon>
    </lineage>
</organism>
<dbReference type="Proteomes" id="UP000187074">
    <property type="component" value="Unassembled WGS sequence"/>
</dbReference>
<feature type="transmembrane region" description="Helical" evidence="1">
    <location>
        <begin position="87"/>
        <end position="108"/>
    </location>
</feature>
<reference evidence="2 3" key="1">
    <citation type="submission" date="2016-11" db="EMBL/GenBank/DDBJ databases">
        <title>Paenibacillus species isolates.</title>
        <authorList>
            <person name="Beno S.M."/>
        </authorList>
    </citation>
    <scope>NUCLEOTIDE SEQUENCE [LARGE SCALE GENOMIC DNA]</scope>
    <source>
        <strain evidence="2 3">FSL F4-0100</strain>
    </source>
</reference>
<dbReference type="OrthoDB" id="2596219at2"/>
<keyword evidence="1" id="KW-1133">Transmembrane helix</keyword>
<evidence type="ECO:0000313" key="2">
    <source>
        <dbReference type="EMBL" id="OME89342.1"/>
    </source>
</evidence>
<evidence type="ECO:0000256" key="1">
    <source>
        <dbReference type="SAM" id="Phobius"/>
    </source>
</evidence>
<evidence type="ECO:0000313" key="3">
    <source>
        <dbReference type="Proteomes" id="UP000187074"/>
    </source>
</evidence>
<keyword evidence="1" id="KW-0812">Transmembrane</keyword>
<sequence length="186" mass="20796">MRSACYRIVWGLLLVLVDFKLETVDMLPDMLGYLLIASGLWRLQALNGYFKAGHLSAWLLLIWSVLSLFWFPEVKTGGVPMQSVEELLIQLPAICLHMVLIFGICRGIQANSAGAESGLDHKARFRGHLFMAAQLLWLIAYPFILNLDSGDMIPVIFMCSLVVMVAEIAVMLLVRLAGREWAEGTE</sequence>
<protein>
    <submittedName>
        <fullName evidence="2">Uncharacterized protein</fullName>
    </submittedName>
</protein>
<dbReference type="STRING" id="1401.BK123_26610"/>
<name>A0A1R1AVA4_PAELA</name>
<feature type="transmembrane region" description="Helical" evidence="1">
    <location>
        <begin position="55"/>
        <end position="72"/>
    </location>
</feature>